<dbReference type="Gene3D" id="3.90.1200.10">
    <property type="match status" value="1"/>
</dbReference>
<keyword evidence="1" id="KW-0547">Nucleotide-binding</keyword>
<accession>A0ABZ0ICV6</accession>
<dbReference type="Proteomes" id="UP001626549">
    <property type="component" value="Chromosome"/>
</dbReference>
<dbReference type="Pfam" id="PF01636">
    <property type="entry name" value="APH"/>
    <property type="match status" value="1"/>
</dbReference>
<gene>
    <name evidence="4" type="ORF">R0137_17000</name>
</gene>
<dbReference type="PANTHER" id="PTHR33540:SF1">
    <property type="entry name" value="N-ACETYLMURAMATE_N-ACETYLGLUCOSAMINE KINASE"/>
    <property type="match status" value="1"/>
</dbReference>
<keyword evidence="2" id="KW-0067">ATP-binding</keyword>
<name>A0ABZ0ICV6_9GAMM</name>
<dbReference type="PANTHER" id="PTHR33540">
    <property type="entry name" value="TRNA THREONYLCARBAMOYLADENOSINE BIOSYNTHESIS PROTEIN TSAE"/>
    <property type="match status" value="1"/>
</dbReference>
<evidence type="ECO:0000256" key="2">
    <source>
        <dbReference type="ARBA" id="ARBA00022840"/>
    </source>
</evidence>
<sequence>MNVTDRTEQLGEWYRSWSGSSEELQMVAGDASFRRYFRVPHEGTSLILCDAPPETEKNAEFVALAKGLAAAGLRVPTVLQADIEQGFLALEDLGDQTLLPLLQADSVDQYYAQALDLLENLALADLDNFSLEVYDRSLLGREMDLFPEWFCQSLLGLECDQIASDLYTALRTLLCDRALAQTQVVVHRDFHARNLMVLSDNSLATIDFQDAVLGPLSYDPVSLLKDCYVRWPDYRVKKWVLAYREGLQSKGVAVPSADDFLMDFHFMGLQRHIKVLGIFARLYLRDGKPAYLGDLPRVIAYVRRGLATYPEVQALADFARWFGEVVLPAAQQQSWFHDSD</sequence>
<reference evidence="4 5" key="1">
    <citation type="submission" date="2023-10" db="EMBL/GenBank/DDBJ databases">
        <title>Two novel species belonging to the OM43/NOR5 clade.</title>
        <authorList>
            <person name="Park M."/>
        </authorList>
    </citation>
    <scope>NUCLEOTIDE SEQUENCE [LARGE SCALE GENOMIC DNA]</scope>
    <source>
        <strain evidence="4 5">IMCC45268</strain>
    </source>
</reference>
<proteinExistence type="predicted"/>
<keyword evidence="5" id="KW-1185">Reference proteome</keyword>
<dbReference type="SUPFAM" id="SSF56112">
    <property type="entry name" value="Protein kinase-like (PK-like)"/>
    <property type="match status" value="1"/>
</dbReference>
<feature type="domain" description="Aminoglycoside phosphotransferase" evidence="3">
    <location>
        <begin position="25"/>
        <end position="233"/>
    </location>
</feature>
<evidence type="ECO:0000259" key="3">
    <source>
        <dbReference type="Pfam" id="PF01636"/>
    </source>
</evidence>
<dbReference type="InterPro" id="IPR002575">
    <property type="entry name" value="Aminoglycoside_PTrfase"/>
</dbReference>
<dbReference type="EMBL" id="CP136865">
    <property type="protein sequence ID" value="WOJ96918.1"/>
    <property type="molecule type" value="Genomic_DNA"/>
</dbReference>
<dbReference type="InterPro" id="IPR011009">
    <property type="entry name" value="Kinase-like_dom_sf"/>
</dbReference>
<organism evidence="4 5">
    <name type="scientific">Congregibacter brevis</name>
    <dbReference type="NCBI Taxonomy" id="3081201"/>
    <lineage>
        <taxon>Bacteria</taxon>
        <taxon>Pseudomonadati</taxon>
        <taxon>Pseudomonadota</taxon>
        <taxon>Gammaproteobacteria</taxon>
        <taxon>Cellvibrionales</taxon>
        <taxon>Halieaceae</taxon>
        <taxon>Congregibacter</taxon>
    </lineage>
</organism>
<dbReference type="RefSeq" id="WP_407327605.1">
    <property type="nucleotide sequence ID" value="NZ_CP136865.1"/>
</dbReference>
<protein>
    <submittedName>
        <fullName evidence="4">Phosphotransferase</fullName>
    </submittedName>
</protein>
<dbReference type="Gene3D" id="3.30.200.20">
    <property type="entry name" value="Phosphorylase Kinase, domain 1"/>
    <property type="match status" value="1"/>
</dbReference>
<evidence type="ECO:0000313" key="4">
    <source>
        <dbReference type="EMBL" id="WOJ96918.1"/>
    </source>
</evidence>
<evidence type="ECO:0000313" key="5">
    <source>
        <dbReference type="Proteomes" id="UP001626549"/>
    </source>
</evidence>
<evidence type="ECO:0000256" key="1">
    <source>
        <dbReference type="ARBA" id="ARBA00022741"/>
    </source>
</evidence>